<protein>
    <submittedName>
        <fullName evidence="2">Uncharacterized protein LOC107478258</fullName>
    </submittedName>
</protein>
<organism evidence="1 2">
    <name type="scientific">Arachis duranensis</name>
    <name type="common">Wild peanut</name>
    <dbReference type="NCBI Taxonomy" id="130453"/>
    <lineage>
        <taxon>Eukaryota</taxon>
        <taxon>Viridiplantae</taxon>
        <taxon>Streptophyta</taxon>
        <taxon>Embryophyta</taxon>
        <taxon>Tracheophyta</taxon>
        <taxon>Spermatophyta</taxon>
        <taxon>Magnoliopsida</taxon>
        <taxon>eudicotyledons</taxon>
        <taxon>Gunneridae</taxon>
        <taxon>Pentapetalae</taxon>
        <taxon>rosids</taxon>
        <taxon>fabids</taxon>
        <taxon>Fabales</taxon>
        <taxon>Fabaceae</taxon>
        <taxon>Papilionoideae</taxon>
        <taxon>50 kb inversion clade</taxon>
        <taxon>dalbergioids sensu lato</taxon>
        <taxon>Dalbergieae</taxon>
        <taxon>Pterocarpus clade</taxon>
        <taxon>Arachis</taxon>
    </lineage>
</organism>
<dbReference type="KEGG" id="adu:107478258"/>
<dbReference type="Proteomes" id="UP000515211">
    <property type="component" value="Chromosome 3"/>
</dbReference>
<dbReference type="OrthoDB" id="1730053at2759"/>
<dbReference type="AlphaFoldDB" id="A0A6P4CRY0"/>
<proteinExistence type="predicted"/>
<dbReference type="PANTHER" id="PTHR33116">
    <property type="entry name" value="REVERSE TRANSCRIPTASE ZINC-BINDING DOMAIN-CONTAINING PROTEIN-RELATED-RELATED"/>
    <property type="match status" value="1"/>
</dbReference>
<accession>A0A6P4CRY0</accession>
<keyword evidence="1" id="KW-1185">Reference proteome</keyword>
<sequence length="164" mass="18576">MVTEEMNDELLKEVTEEEIRKAVFSMGGFKAPGPDASGQKINLDKSGITFGYQVPLQTRVNIEEILGMASWDTLGKYLGLPANWGRSQNRTLAWIEEKVINKLEGWKENLLSQAGKETLIKAVVQAIPSYTMNVIRFPKDFCRRLSSRVARFWWASSGKERGIH</sequence>
<reference evidence="1" key="1">
    <citation type="journal article" date="2016" name="Nat. Genet.">
        <title>The genome sequences of Arachis duranensis and Arachis ipaensis, the diploid ancestors of cultivated peanut.</title>
        <authorList>
            <person name="Bertioli D.J."/>
            <person name="Cannon S.B."/>
            <person name="Froenicke L."/>
            <person name="Huang G."/>
            <person name="Farmer A.D."/>
            <person name="Cannon E.K."/>
            <person name="Liu X."/>
            <person name="Gao D."/>
            <person name="Clevenger J."/>
            <person name="Dash S."/>
            <person name="Ren L."/>
            <person name="Moretzsohn M.C."/>
            <person name="Shirasawa K."/>
            <person name="Huang W."/>
            <person name="Vidigal B."/>
            <person name="Abernathy B."/>
            <person name="Chu Y."/>
            <person name="Niederhuth C.E."/>
            <person name="Umale P."/>
            <person name="Araujo A.C."/>
            <person name="Kozik A."/>
            <person name="Kim K.D."/>
            <person name="Burow M.D."/>
            <person name="Varshney R.K."/>
            <person name="Wang X."/>
            <person name="Zhang X."/>
            <person name="Barkley N."/>
            <person name="Guimaraes P.M."/>
            <person name="Isobe S."/>
            <person name="Guo B."/>
            <person name="Liao B."/>
            <person name="Stalker H.T."/>
            <person name="Schmitz R.J."/>
            <person name="Scheffler B.E."/>
            <person name="Leal-Bertioli S.C."/>
            <person name="Xun X."/>
            <person name="Jackson S.A."/>
            <person name="Michelmore R."/>
            <person name="Ozias-Akins P."/>
        </authorList>
    </citation>
    <scope>NUCLEOTIDE SEQUENCE [LARGE SCALE GENOMIC DNA]</scope>
    <source>
        <strain evidence="1">cv. V14167</strain>
    </source>
</reference>
<evidence type="ECO:0000313" key="1">
    <source>
        <dbReference type="Proteomes" id="UP000515211"/>
    </source>
</evidence>
<dbReference type="PANTHER" id="PTHR33116:SF86">
    <property type="entry name" value="REVERSE TRANSCRIPTASE DOMAIN-CONTAINING PROTEIN"/>
    <property type="match status" value="1"/>
</dbReference>
<evidence type="ECO:0000313" key="2">
    <source>
        <dbReference type="RefSeq" id="XP_015953879.1"/>
    </source>
</evidence>
<reference evidence="2" key="2">
    <citation type="submission" date="2025-08" db="UniProtKB">
        <authorList>
            <consortium name="RefSeq"/>
        </authorList>
    </citation>
    <scope>IDENTIFICATION</scope>
    <source>
        <tissue evidence="2">Whole plant</tissue>
    </source>
</reference>
<gene>
    <name evidence="2" type="primary">LOC107478258</name>
</gene>
<dbReference type="GeneID" id="107478258"/>
<dbReference type="RefSeq" id="XP_015953879.1">
    <property type="nucleotide sequence ID" value="XM_016098393.1"/>
</dbReference>
<name>A0A6P4CRY0_ARADU</name>